<evidence type="ECO:0000259" key="1">
    <source>
        <dbReference type="Pfam" id="PF14216"/>
    </source>
</evidence>
<proteinExistence type="predicted"/>
<gene>
    <name evidence="2" type="ORF">DFR70_101814</name>
</gene>
<dbReference type="InterPro" id="IPR025475">
    <property type="entry name" value="DUF4326"/>
</dbReference>
<evidence type="ECO:0000313" key="2">
    <source>
        <dbReference type="EMBL" id="PXX71392.1"/>
    </source>
</evidence>
<protein>
    <submittedName>
        <fullName evidence="2">Uncharacterized protein DUF4326</fullName>
    </submittedName>
</protein>
<organism evidence="2 3">
    <name type="scientific">Nocardia tenerifensis</name>
    <dbReference type="NCBI Taxonomy" id="228006"/>
    <lineage>
        <taxon>Bacteria</taxon>
        <taxon>Bacillati</taxon>
        <taxon>Actinomycetota</taxon>
        <taxon>Actinomycetes</taxon>
        <taxon>Mycobacteriales</taxon>
        <taxon>Nocardiaceae</taxon>
        <taxon>Nocardia</taxon>
    </lineage>
</organism>
<feature type="domain" description="DUF4326" evidence="1">
    <location>
        <begin position="30"/>
        <end position="57"/>
    </location>
</feature>
<reference evidence="2 3" key="1">
    <citation type="submission" date="2018-05" db="EMBL/GenBank/DDBJ databases">
        <title>Genomic Encyclopedia of Type Strains, Phase IV (KMG-IV): sequencing the most valuable type-strain genomes for metagenomic binning, comparative biology and taxonomic classification.</title>
        <authorList>
            <person name="Goeker M."/>
        </authorList>
    </citation>
    <scope>NUCLEOTIDE SEQUENCE [LARGE SCALE GENOMIC DNA]</scope>
    <source>
        <strain evidence="2 3">DSM 44704</strain>
    </source>
</reference>
<dbReference type="RefSeq" id="WP_051187241.1">
    <property type="nucleotide sequence ID" value="NZ_QJKF01000001.1"/>
</dbReference>
<dbReference type="Proteomes" id="UP000247569">
    <property type="component" value="Unassembled WGS sequence"/>
</dbReference>
<comment type="caution">
    <text evidence="2">The sequence shown here is derived from an EMBL/GenBank/DDBJ whole genome shotgun (WGS) entry which is preliminary data.</text>
</comment>
<dbReference type="AlphaFoldDB" id="A0A318KGK3"/>
<accession>A0A318KGK3</accession>
<evidence type="ECO:0000313" key="3">
    <source>
        <dbReference type="Proteomes" id="UP000247569"/>
    </source>
</evidence>
<keyword evidence="3" id="KW-1185">Reference proteome</keyword>
<sequence length="71" mass="7685">MLTDQIADTVPDTRRAGRVTMICRSLPDPLAMLPELRGHRIGCWCVPEACHAEVIAELADAAAGQRGAETR</sequence>
<dbReference type="EMBL" id="QJKF01000001">
    <property type="protein sequence ID" value="PXX71392.1"/>
    <property type="molecule type" value="Genomic_DNA"/>
</dbReference>
<dbReference type="Pfam" id="PF14216">
    <property type="entry name" value="DUF4326"/>
    <property type="match status" value="1"/>
</dbReference>
<name>A0A318KGK3_9NOCA</name>